<evidence type="ECO:0000313" key="1">
    <source>
        <dbReference type="EMBL" id="KKB61111.1"/>
    </source>
</evidence>
<organism evidence="1 2">
    <name type="scientific">Robbsia andropogonis</name>
    <dbReference type="NCBI Taxonomy" id="28092"/>
    <lineage>
        <taxon>Bacteria</taxon>
        <taxon>Pseudomonadati</taxon>
        <taxon>Pseudomonadota</taxon>
        <taxon>Betaproteobacteria</taxon>
        <taxon>Burkholderiales</taxon>
        <taxon>Burkholderiaceae</taxon>
        <taxon>Robbsia</taxon>
    </lineage>
</organism>
<gene>
    <name evidence="1" type="ORF">WM40_25075</name>
</gene>
<proteinExistence type="predicted"/>
<name>A0A0F5JTE8_9BURK</name>
<dbReference type="EMBL" id="LAQU01000070">
    <property type="protein sequence ID" value="KKB61111.1"/>
    <property type="molecule type" value="Genomic_DNA"/>
</dbReference>
<dbReference type="PATRIC" id="fig|28092.6.peg.5923"/>
<protein>
    <submittedName>
        <fullName evidence="1">Uncharacterized protein</fullName>
    </submittedName>
</protein>
<reference evidence="1 2" key="1">
    <citation type="submission" date="2015-03" db="EMBL/GenBank/DDBJ databases">
        <title>Draft Genome Sequence of Burkholderia andropogonis type strain ICMP2807, isolated from Sorghum bicolor.</title>
        <authorList>
            <person name="Lopes-Santos L."/>
            <person name="Castro D.B."/>
            <person name="Ottoboni L.M."/>
            <person name="Park D."/>
            <person name="Weirc B.S."/>
            <person name="Destefano S.A."/>
        </authorList>
    </citation>
    <scope>NUCLEOTIDE SEQUENCE [LARGE SCALE GENOMIC DNA]</scope>
    <source>
        <strain evidence="1 2">ICMP2807</strain>
    </source>
</reference>
<sequence>MAAFECFQAYLKAETPQLIIPSVVSFQLKKEAGVDQFCAEVFQGVARTLIQYRDYLKDFDTKGLNLPHLNAWLNSPIVQHFNSSGDLTAGLGVPGIASVAVRGGHSSSGQVNQSVGFAQGGFEAVVKAWLNEIFAVQGNGGVVCIIDNIELLETGVSARRTLEALRDKLFNVNGLRWVFCGANGVIHSLAASPRLTAFLNAPVIDVRNVHPSTIDALVKARLQEFSTDPDKAEDELPISLDDIKYLYRLVNYNLRDLLGLADEFCEFCMQNGKPVRVKEKKQEKFERWLDKATTERYQALSSRVSQNAWAVLDVAMSAMFKGTFGAADYSSFNQNSTIPFERSTFGRWLRELVRLGLLTKSLDDDQGEDDDGFNRDVFSVTAKGALVQYARLKKRENYSVAPAGEWMKRVHY</sequence>
<dbReference type="AlphaFoldDB" id="A0A0F5JTE8"/>
<evidence type="ECO:0000313" key="2">
    <source>
        <dbReference type="Proteomes" id="UP000033618"/>
    </source>
</evidence>
<accession>A0A0F5JTE8</accession>
<dbReference type="Proteomes" id="UP000033618">
    <property type="component" value="Unassembled WGS sequence"/>
</dbReference>
<comment type="caution">
    <text evidence="1">The sequence shown here is derived from an EMBL/GenBank/DDBJ whole genome shotgun (WGS) entry which is preliminary data.</text>
</comment>
<keyword evidence="2" id="KW-1185">Reference proteome</keyword>